<gene>
    <name evidence="1" type="ORF">F383_00501</name>
</gene>
<keyword evidence="2" id="KW-1185">Reference proteome</keyword>
<accession>A0A0B0N8L1</accession>
<evidence type="ECO:0000313" key="2">
    <source>
        <dbReference type="Proteomes" id="UP000032142"/>
    </source>
</evidence>
<dbReference type="EMBL" id="KN394676">
    <property type="protein sequence ID" value="KHG10823.1"/>
    <property type="molecule type" value="Genomic_DNA"/>
</dbReference>
<protein>
    <submittedName>
        <fullName evidence="1">Uncharacterized protein</fullName>
    </submittedName>
</protein>
<evidence type="ECO:0000313" key="1">
    <source>
        <dbReference type="EMBL" id="KHG10823.1"/>
    </source>
</evidence>
<name>A0A0B0N8L1_GOSAR</name>
<organism evidence="1 2">
    <name type="scientific">Gossypium arboreum</name>
    <name type="common">Tree cotton</name>
    <name type="synonym">Gossypium nanking</name>
    <dbReference type="NCBI Taxonomy" id="29729"/>
    <lineage>
        <taxon>Eukaryota</taxon>
        <taxon>Viridiplantae</taxon>
        <taxon>Streptophyta</taxon>
        <taxon>Embryophyta</taxon>
        <taxon>Tracheophyta</taxon>
        <taxon>Spermatophyta</taxon>
        <taxon>Magnoliopsida</taxon>
        <taxon>eudicotyledons</taxon>
        <taxon>Gunneridae</taxon>
        <taxon>Pentapetalae</taxon>
        <taxon>rosids</taxon>
        <taxon>malvids</taxon>
        <taxon>Malvales</taxon>
        <taxon>Malvaceae</taxon>
        <taxon>Malvoideae</taxon>
        <taxon>Gossypium</taxon>
    </lineage>
</organism>
<dbReference type="Proteomes" id="UP000032142">
    <property type="component" value="Unassembled WGS sequence"/>
</dbReference>
<sequence>MVRLHSRVSSGVEIEIKSVLPHMA</sequence>
<proteinExistence type="predicted"/>
<reference evidence="2" key="1">
    <citation type="submission" date="2014-09" db="EMBL/GenBank/DDBJ databases">
        <authorList>
            <person name="Mudge J."/>
            <person name="Ramaraj T."/>
            <person name="Lindquist I.E."/>
            <person name="Bharti A.K."/>
            <person name="Sundararajan A."/>
            <person name="Cameron C.T."/>
            <person name="Woodward J.E."/>
            <person name="May G.D."/>
            <person name="Brubaker C."/>
            <person name="Broadhvest J."/>
            <person name="Wilkins T.A."/>
        </authorList>
    </citation>
    <scope>NUCLEOTIDE SEQUENCE</scope>
    <source>
        <strain evidence="2">cv. AKA8401</strain>
    </source>
</reference>
<dbReference type="AlphaFoldDB" id="A0A0B0N8L1"/>